<sequence length="222" mass="25539">MITTILLITVSIGFAAYVYFNPPQNLSFIQNPNVITMNYSREAMSDLQVNLVHDMTNGYKQYQLDYIKKAMKDDAYSIWFDLETIKKFVYHVEINAKNNGVSSRDLGLRIYYSRYPEMETWQHQYTDLADFLNDPETTKYQERHTLVMIPTINKEGVQMDFNPKDDRTYTEKMELFPEYQATSTTRSIPALTITIGNGGPNNTPGQNHGSLIPPADDTGESF</sequence>
<comment type="caution">
    <text evidence="2">The sequence shown here is derived from an EMBL/GenBank/DDBJ whole genome shotgun (WGS) entry which is preliminary data.</text>
</comment>
<reference evidence="2 3" key="1">
    <citation type="submission" date="2019-02" db="EMBL/GenBank/DDBJ databases">
        <title>Genomic Encyclopedia of Type Strains, Phase IV (KMG-IV): sequencing the most valuable type-strain genomes for metagenomic binning, comparative biology and taxonomic classification.</title>
        <authorList>
            <person name="Goeker M."/>
        </authorList>
    </citation>
    <scope>NUCLEOTIDE SEQUENCE [LARGE SCALE GENOMIC DNA]</scope>
    <source>
        <strain evidence="2 3">DSM 17196</strain>
    </source>
</reference>
<dbReference type="AlphaFoldDB" id="A0A4Q7PHY2"/>
<dbReference type="EMBL" id="SGXE01000001">
    <property type="protein sequence ID" value="RZT00167.1"/>
    <property type="molecule type" value="Genomic_DNA"/>
</dbReference>
<keyword evidence="3" id="KW-1185">Reference proteome</keyword>
<proteinExistence type="predicted"/>
<feature type="region of interest" description="Disordered" evidence="1">
    <location>
        <begin position="198"/>
        <end position="222"/>
    </location>
</feature>
<dbReference type="Proteomes" id="UP000292262">
    <property type="component" value="Unassembled WGS sequence"/>
</dbReference>
<name>A0A4Q7PHY2_9FLAO</name>
<protein>
    <submittedName>
        <fullName evidence="2">Uncharacterized protein</fullName>
    </submittedName>
</protein>
<evidence type="ECO:0000313" key="2">
    <source>
        <dbReference type="EMBL" id="RZT00167.1"/>
    </source>
</evidence>
<accession>A0A4Q7PHY2</accession>
<evidence type="ECO:0000313" key="3">
    <source>
        <dbReference type="Proteomes" id="UP000292262"/>
    </source>
</evidence>
<gene>
    <name evidence="2" type="ORF">EV197_1400</name>
</gene>
<organism evidence="2 3">
    <name type="scientific">Aquimarina brevivitae</name>
    <dbReference type="NCBI Taxonomy" id="323412"/>
    <lineage>
        <taxon>Bacteria</taxon>
        <taxon>Pseudomonadati</taxon>
        <taxon>Bacteroidota</taxon>
        <taxon>Flavobacteriia</taxon>
        <taxon>Flavobacteriales</taxon>
        <taxon>Flavobacteriaceae</taxon>
        <taxon>Aquimarina</taxon>
    </lineage>
</organism>
<dbReference type="RefSeq" id="WP_130285961.1">
    <property type="nucleotide sequence ID" value="NZ_SGXE01000001.1"/>
</dbReference>
<dbReference type="OrthoDB" id="1355945at2"/>
<evidence type="ECO:0000256" key="1">
    <source>
        <dbReference type="SAM" id="MobiDB-lite"/>
    </source>
</evidence>